<dbReference type="InterPro" id="IPR052893">
    <property type="entry name" value="TCS_response_regulator"/>
</dbReference>
<accession>A0A538SA23</accession>
<dbReference type="EMBL" id="VBOT01000152">
    <property type="protein sequence ID" value="TMQ48186.1"/>
    <property type="molecule type" value="Genomic_DNA"/>
</dbReference>
<dbReference type="InterPro" id="IPR011006">
    <property type="entry name" value="CheY-like_superfamily"/>
</dbReference>
<dbReference type="PANTHER" id="PTHR44520">
    <property type="entry name" value="RESPONSE REGULATOR RCP1-RELATED"/>
    <property type="match status" value="1"/>
</dbReference>
<evidence type="ECO:0000313" key="3">
    <source>
        <dbReference type="EMBL" id="TMQ48186.1"/>
    </source>
</evidence>
<dbReference type="Gene3D" id="3.40.50.2300">
    <property type="match status" value="1"/>
</dbReference>
<dbReference type="PROSITE" id="PS50110">
    <property type="entry name" value="RESPONSE_REGULATORY"/>
    <property type="match status" value="1"/>
</dbReference>
<feature type="domain" description="Response regulatory" evidence="2">
    <location>
        <begin position="9"/>
        <end position="132"/>
    </location>
</feature>
<dbReference type="AlphaFoldDB" id="A0A538SA23"/>
<dbReference type="SUPFAM" id="SSF52172">
    <property type="entry name" value="CheY-like"/>
    <property type="match status" value="1"/>
</dbReference>
<evidence type="ECO:0000259" key="2">
    <source>
        <dbReference type="PROSITE" id="PS50110"/>
    </source>
</evidence>
<protein>
    <submittedName>
        <fullName evidence="3">Response regulator</fullName>
    </submittedName>
</protein>
<gene>
    <name evidence="3" type="ORF">E6K73_12495</name>
</gene>
<dbReference type="Pfam" id="PF00072">
    <property type="entry name" value="Response_reg"/>
    <property type="match status" value="1"/>
</dbReference>
<reference evidence="3 4" key="1">
    <citation type="journal article" date="2019" name="Nat. Microbiol.">
        <title>Mediterranean grassland soil C-N compound turnover is dependent on rainfall and depth, and is mediated by genomically divergent microorganisms.</title>
        <authorList>
            <person name="Diamond S."/>
            <person name="Andeer P.F."/>
            <person name="Li Z."/>
            <person name="Crits-Christoph A."/>
            <person name="Burstein D."/>
            <person name="Anantharaman K."/>
            <person name="Lane K.R."/>
            <person name="Thomas B.C."/>
            <person name="Pan C."/>
            <person name="Northen T.R."/>
            <person name="Banfield J.F."/>
        </authorList>
    </citation>
    <scope>NUCLEOTIDE SEQUENCE [LARGE SCALE GENOMIC DNA]</scope>
    <source>
        <strain evidence="3">WS_3</strain>
    </source>
</reference>
<evidence type="ECO:0000313" key="4">
    <source>
        <dbReference type="Proteomes" id="UP000320184"/>
    </source>
</evidence>
<comment type="caution">
    <text evidence="3">The sequence shown here is derived from an EMBL/GenBank/DDBJ whole genome shotgun (WGS) entry which is preliminary data.</text>
</comment>
<keyword evidence="1" id="KW-0597">Phosphoprotein</keyword>
<dbReference type="PANTHER" id="PTHR44520:SF2">
    <property type="entry name" value="RESPONSE REGULATOR RCP1"/>
    <property type="match status" value="1"/>
</dbReference>
<dbReference type="SMART" id="SM00448">
    <property type="entry name" value="REC"/>
    <property type="match status" value="1"/>
</dbReference>
<organism evidence="3 4">
    <name type="scientific">Eiseniibacteriota bacterium</name>
    <dbReference type="NCBI Taxonomy" id="2212470"/>
    <lineage>
        <taxon>Bacteria</taxon>
        <taxon>Candidatus Eiseniibacteriota</taxon>
    </lineage>
</organism>
<dbReference type="GO" id="GO:0000160">
    <property type="term" value="P:phosphorelay signal transduction system"/>
    <property type="evidence" value="ECO:0007669"/>
    <property type="project" value="InterPro"/>
</dbReference>
<name>A0A538SA23_UNCEI</name>
<proteinExistence type="predicted"/>
<dbReference type="InterPro" id="IPR001789">
    <property type="entry name" value="Sig_transdc_resp-reg_receiver"/>
</dbReference>
<sequence length="143" mass="15513">MTSRPQPARILVVEDNAADVYLIQEALKEHEVASSLHVASDGRDAVEVLMQHVRDGELPDLILLDLNMARLDGKGVLRTLRAMRDFDSVPVVIFTSSSSPEDVDETRRLGANEYIVKPSDLGAFMGIGGTIKTLLERGRGGGA</sequence>
<feature type="modified residue" description="4-aspartylphosphate" evidence="1">
    <location>
        <position position="65"/>
    </location>
</feature>
<evidence type="ECO:0000256" key="1">
    <source>
        <dbReference type="PROSITE-ProRule" id="PRU00169"/>
    </source>
</evidence>
<dbReference type="CDD" id="cd17557">
    <property type="entry name" value="REC_Rcp-like"/>
    <property type="match status" value="1"/>
</dbReference>
<dbReference type="Proteomes" id="UP000320184">
    <property type="component" value="Unassembled WGS sequence"/>
</dbReference>